<gene>
    <name evidence="3" type="ORF">O3P69_004726</name>
</gene>
<keyword evidence="4" id="KW-1185">Reference proteome</keyword>
<comment type="caution">
    <text evidence="3">The sequence shown here is derived from an EMBL/GenBank/DDBJ whole genome shotgun (WGS) entry which is preliminary data.</text>
</comment>
<protein>
    <submittedName>
        <fullName evidence="3">Uncharacterized protein</fullName>
    </submittedName>
</protein>
<feature type="transmembrane region" description="Helical" evidence="2">
    <location>
        <begin position="334"/>
        <end position="358"/>
    </location>
</feature>
<keyword evidence="2" id="KW-1133">Transmembrane helix</keyword>
<feature type="transmembrane region" description="Helical" evidence="2">
    <location>
        <begin position="537"/>
        <end position="557"/>
    </location>
</feature>
<dbReference type="PROSITE" id="PS51257">
    <property type="entry name" value="PROKAR_LIPOPROTEIN"/>
    <property type="match status" value="1"/>
</dbReference>
<evidence type="ECO:0000313" key="3">
    <source>
        <dbReference type="EMBL" id="KAK8397203.1"/>
    </source>
</evidence>
<name>A0AAW0UD95_SCYPA</name>
<keyword evidence="2" id="KW-0472">Membrane</keyword>
<reference evidence="3 4" key="1">
    <citation type="submission" date="2023-03" db="EMBL/GenBank/DDBJ databases">
        <title>High-quality genome of Scylla paramamosain provides insights in environmental adaptation.</title>
        <authorList>
            <person name="Zhang L."/>
        </authorList>
    </citation>
    <scope>NUCLEOTIDE SEQUENCE [LARGE SCALE GENOMIC DNA]</scope>
    <source>
        <strain evidence="3">LZ_2023a</strain>
        <tissue evidence="3">Muscle</tissue>
    </source>
</reference>
<sequence>MAGRGEWVGVAVAAVACLYQVSLNWRRLQAGTTWLTVQEGMDAPLTPPITLCAFPTLDPRGLLPLGLRLHPSNLSQARYDMLVLAGVPADTPVGRVVQAGAWGVSGLVREVWVGSLREEYSPGSTAASALWEEVTEEGPCLRLRPRRMHAPTNISIKVQTSRYLLAGAAAAADPQVSMARRLLQRYFFVSVRWPGVSRTYMTSRTALPQPLWDNTLTLESYSVSLLSRDAAPPAAACRSSCHAALAGRESYCLLLPPRAVVGRSCSILMDMSLADACLLACRSDALTHKWRRVAGAVGGDEHEHHVQLLGTHRWLRQEYVYPTSRFLSDLGGSLGLFLGVSLSLLMLEALRLGAALGGRGGRDSRGQQQQQQRRRGGEGVCALSVHLAAALLMAVHALSSLTQLAAPPRTSVRLVPAGTTALNNLSLHDVLAATLASRAFGCRLPSAADPTLQCLLEDARVAQLGVAPFTSLQDLPLCTQSVLQEFPAIRYVLPVTPLTPTEVQAARCREEGKARGARHSGQAAPVRASVTQEHMGALRLLVEVGGIVGLYFGFSVYEHARRVMGAWSGRQRRCGEASVAVVLAGVAVGACCVQLHEYLLRRPVSVAVTSLPLVHASPVALTLCPWPPLNTTTLRALAAQAAAEGDDDSDGDGGDAGHARQQQQQTALADALAHNASFLTAAWQAAQWRVEELVYAYYDGQQYRNVYGVMAAQDSGVRLQYSLHAAEEPPLLGEPSVDELADLIQTEKVLSAITTYRSLGHRHAPPLGRCFRRCTHVAAAAEAGCAPPRASDALAGSATRLFCNASVARRLVLWALQDAVGVPPPLELFGGQREFCLAACSRSPRTLLTLRVNGREVTAPSIAIHAQDFMAAKDDNLDVRTLLEEYDAYPPASLLSDAGSLLSMLLGLSLVSLGRCLLRLLGNTPRIQDRALLATQGGGTP</sequence>
<dbReference type="AlphaFoldDB" id="A0AAW0UD95"/>
<dbReference type="Proteomes" id="UP001487740">
    <property type="component" value="Unassembled WGS sequence"/>
</dbReference>
<feature type="transmembrane region" description="Helical" evidence="2">
    <location>
        <begin position="379"/>
        <end position="399"/>
    </location>
</feature>
<feature type="region of interest" description="Disordered" evidence="1">
    <location>
        <begin position="640"/>
        <end position="665"/>
    </location>
</feature>
<organism evidence="3 4">
    <name type="scientific">Scylla paramamosain</name>
    <name type="common">Mud crab</name>
    <dbReference type="NCBI Taxonomy" id="85552"/>
    <lineage>
        <taxon>Eukaryota</taxon>
        <taxon>Metazoa</taxon>
        <taxon>Ecdysozoa</taxon>
        <taxon>Arthropoda</taxon>
        <taxon>Crustacea</taxon>
        <taxon>Multicrustacea</taxon>
        <taxon>Malacostraca</taxon>
        <taxon>Eumalacostraca</taxon>
        <taxon>Eucarida</taxon>
        <taxon>Decapoda</taxon>
        <taxon>Pleocyemata</taxon>
        <taxon>Brachyura</taxon>
        <taxon>Eubrachyura</taxon>
        <taxon>Portunoidea</taxon>
        <taxon>Portunidae</taxon>
        <taxon>Portuninae</taxon>
        <taxon>Scylla</taxon>
    </lineage>
</organism>
<accession>A0AAW0UD95</accession>
<proteinExistence type="predicted"/>
<evidence type="ECO:0000256" key="1">
    <source>
        <dbReference type="SAM" id="MobiDB-lite"/>
    </source>
</evidence>
<feature type="compositionally biased region" description="Acidic residues" evidence="1">
    <location>
        <begin position="644"/>
        <end position="653"/>
    </location>
</feature>
<dbReference type="Gene3D" id="1.10.287.770">
    <property type="entry name" value="YojJ-like"/>
    <property type="match status" value="1"/>
</dbReference>
<evidence type="ECO:0000256" key="2">
    <source>
        <dbReference type="SAM" id="Phobius"/>
    </source>
</evidence>
<dbReference type="EMBL" id="JARAKH010000014">
    <property type="protein sequence ID" value="KAK8397203.1"/>
    <property type="molecule type" value="Genomic_DNA"/>
</dbReference>
<keyword evidence="2" id="KW-0812">Transmembrane</keyword>
<feature type="transmembrane region" description="Helical" evidence="2">
    <location>
        <begin position="577"/>
        <end position="596"/>
    </location>
</feature>
<evidence type="ECO:0000313" key="4">
    <source>
        <dbReference type="Proteomes" id="UP001487740"/>
    </source>
</evidence>